<gene>
    <name evidence="1" type="ORF">P9H32_07010</name>
</gene>
<reference evidence="1 2" key="1">
    <citation type="journal article" date="2024" name="Appl. Environ. Microbiol.">
        <title>Pontiella agarivorans sp. nov., a novel marine anaerobic bacterium capable of degrading macroalgal polysaccharides and fixing nitrogen.</title>
        <authorList>
            <person name="Liu N."/>
            <person name="Kivenson V."/>
            <person name="Peng X."/>
            <person name="Cui Z."/>
            <person name="Lankiewicz T.S."/>
            <person name="Gosselin K.M."/>
            <person name="English C.J."/>
            <person name="Blair E.M."/>
            <person name="O'Malley M.A."/>
            <person name="Valentine D.L."/>
        </authorList>
    </citation>
    <scope>NUCLEOTIDE SEQUENCE [LARGE SCALE GENOMIC DNA]</scope>
    <source>
        <strain evidence="1 2">NLcol2</strain>
    </source>
</reference>
<keyword evidence="2" id="KW-1185">Reference proteome</keyword>
<sequence length="190" mass="20735">MQKTWFGLPLIALLAACGGEKIETYQVPKETVAAPAMPAPVKQTPAATVRRSSPGFSADLPDGWKEVPSSSAMRKASYVVEGTAIDAYFISLSMGDVLSNVNRWRGQVGLPNASLDAIEANMVEFSINGHGCKYFEIYNEENDKGIIAGIIDLSPSYWYFTAKGPVSELKVHTADMQNFLKSMKFDGHNH</sequence>
<proteinExistence type="predicted"/>
<dbReference type="PROSITE" id="PS51257">
    <property type="entry name" value="PROKAR_LIPOPROTEIN"/>
    <property type="match status" value="1"/>
</dbReference>
<evidence type="ECO:0000313" key="1">
    <source>
        <dbReference type="EMBL" id="MDZ8118378.1"/>
    </source>
</evidence>
<evidence type="ECO:0008006" key="3">
    <source>
        <dbReference type="Google" id="ProtNLM"/>
    </source>
</evidence>
<name>A0ABU5MW76_9BACT</name>
<accession>A0ABU5MW76</accession>
<comment type="caution">
    <text evidence="1">The sequence shown here is derived from an EMBL/GenBank/DDBJ whole genome shotgun (WGS) entry which is preliminary data.</text>
</comment>
<organism evidence="1 2">
    <name type="scientific">Pontiella agarivorans</name>
    <dbReference type="NCBI Taxonomy" id="3038953"/>
    <lineage>
        <taxon>Bacteria</taxon>
        <taxon>Pseudomonadati</taxon>
        <taxon>Kiritimatiellota</taxon>
        <taxon>Kiritimatiellia</taxon>
        <taxon>Kiritimatiellales</taxon>
        <taxon>Pontiellaceae</taxon>
        <taxon>Pontiella</taxon>
    </lineage>
</organism>
<protein>
    <recommendedName>
        <fullName evidence="3">Lipoprotein</fullName>
    </recommendedName>
</protein>
<evidence type="ECO:0000313" key="2">
    <source>
        <dbReference type="Proteomes" id="UP001290861"/>
    </source>
</evidence>
<dbReference type="EMBL" id="JARVCO010000007">
    <property type="protein sequence ID" value="MDZ8118378.1"/>
    <property type="molecule type" value="Genomic_DNA"/>
</dbReference>
<dbReference type="Proteomes" id="UP001290861">
    <property type="component" value="Unassembled WGS sequence"/>
</dbReference>